<dbReference type="PANTHER" id="PTHR33303:SF2">
    <property type="entry name" value="COA-BINDING DOMAIN-CONTAINING PROTEIN"/>
    <property type="match status" value="1"/>
</dbReference>
<dbReference type="AlphaFoldDB" id="A0AAN6MT48"/>
<dbReference type="InterPro" id="IPR036291">
    <property type="entry name" value="NAD(P)-bd_dom_sf"/>
</dbReference>
<evidence type="ECO:0000313" key="2">
    <source>
        <dbReference type="EMBL" id="KAK3905966.1"/>
    </source>
</evidence>
<reference evidence="2" key="2">
    <citation type="submission" date="2023-05" db="EMBL/GenBank/DDBJ databases">
        <authorList>
            <consortium name="Lawrence Berkeley National Laboratory"/>
            <person name="Steindorff A."/>
            <person name="Hensen N."/>
            <person name="Bonometti L."/>
            <person name="Westerberg I."/>
            <person name="Brannstrom I.O."/>
            <person name="Guillou S."/>
            <person name="Cros-Aarteil S."/>
            <person name="Calhoun S."/>
            <person name="Haridas S."/>
            <person name="Kuo A."/>
            <person name="Mondo S."/>
            <person name="Pangilinan J."/>
            <person name="Riley R."/>
            <person name="Labutti K."/>
            <person name="Andreopoulos B."/>
            <person name="Lipzen A."/>
            <person name="Chen C."/>
            <person name="Yanf M."/>
            <person name="Daum C."/>
            <person name="Ng V."/>
            <person name="Clum A."/>
            <person name="Ohm R."/>
            <person name="Martin F."/>
            <person name="Silar P."/>
            <person name="Natvig D."/>
            <person name="Lalanne C."/>
            <person name="Gautier V."/>
            <person name="Ament-Velasquez S.L."/>
            <person name="Kruys A."/>
            <person name="Hutchinson M.I."/>
            <person name="Powell A.J."/>
            <person name="Barry K."/>
            <person name="Miller A.N."/>
            <person name="Grigoriev I.V."/>
            <person name="Debuchy R."/>
            <person name="Gladieux P."/>
            <person name="Thoren M.H."/>
            <person name="Johannesson H."/>
        </authorList>
    </citation>
    <scope>NUCLEOTIDE SEQUENCE</scope>
    <source>
        <strain evidence="2">CBS 103.79</strain>
    </source>
</reference>
<dbReference type="Proteomes" id="UP001303889">
    <property type="component" value="Unassembled WGS sequence"/>
</dbReference>
<keyword evidence="3" id="KW-1185">Reference proteome</keyword>
<reference evidence="2" key="1">
    <citation type="journal article" date="2023" name="Mol. Phylogenet. Evol.">
        <title>Genome-scale phylogeny and comparative genomics of the fungal order Sordariales.</title>
        <authorList>
            <person name="Hensen N."/>
            <person name="Bonometti L."/>
            <person name="Westerberg I."/>
            <person name="Brannstrom I.O."/>
            <person name="Guillou S."/>
            <person name="Cros-Aarteil S."/>
            <person name="Calhoun S."/>
            <person name="Haridas S."/>
            <person name="Kuo A."/>
            <person name="Mondo S."/>
            <person name="Pangilinan J."/>
            <person name="Riley R."/>
            <person name="LaButti K."/>
            <person name="Andreopoulos B."/>
            <person name="Lipzen A."/>
            <person name="Chen C."/>
            <person name="Yan M."/>
            <person name="Daum C."/>
            <person name="Ng V."/>
            <person name="Clum A."/>
            <person name="Steindorff A."/>
            <person name="Ohm R.A."/>
            <person name="Martin F."/>
            <person name="Silar P."/>
            <person name="Natvig D.O."/>
            <person name="Lalanne C."/>
            <person name="Gautier V."/>
            <person name="Ament-Velasquez S.L."/>
            <person name="Kruys A."/>
            <person name="Hutchinson M.I."/>
            <person name="Powell A.J."/>
            <person name="Barry K."/>
            <person name="Miller A.N."/>
            <person name="Grigoriev I.V."/>
            <person name="Debuchy R."/>
            <person name="Gladieux P."/>
            <person name="Hiltunen Thoren M."/>
            <person name="Johannesson H."/>
        </authorList>
    </citation>
    <scope>NUCLEOTIDE SEQUENCE</scope>
    <source>
        <strain evidence="2">CBS 103.79</strain>
    </source>
</reference>
<protein>
    <submittedName>
        <fullName evidence="2">CoA binding domain-containing protein</fullName>
    </submittedName>
</protein>
<proteinExistence type="predicted"/>
<feature type="domain" description="CoA-binding" evidence="1">
    <location>
        <begin position="12"/>
        <end position="114"/>
    </location>
</feature>
<name>A0AAN6MT48_9PEZI</name>
<dbReference type="PANTHER" id="PTHR33303">
    <property type="entry name" value="CYTOPLASMIC PROTEIN-RELATED"/>
    <property type="match status" value="1"/>
</dbReference>
<sequence length="158" mass="16376">MATSNEAALRAFFQASKYAVVGASTNTAKYGYKIFKWYIDHSLQATPINPSSPSIPVDGESFTTSPSLSAVAESQDGSLADTAVSVITPPAVTLKALQEAKGLGVTAVFLQPGTFNDEVIAYARGNFETVLAGEGGRGGEGWCVLVDGERGLNAAGKL</sequence>
<organism evidence="2 3">
    <name type="scientific">Staphylotrichum tortipilum</name>
    <dbReference type="NCBI Taxonomy" id="2831512"/>
    <lineage>
        <taxon>Eukaryota</taxon>
        <taxon>Fungi</taxon>
        <taxon>Dikarya</taxon>
        <taxon>Ascomycota</taxon>
        <taxon>Pezizomycotina</taxon>
        <taxon>Sordariomycetes</taxon>
        <taxon>Sordariomycetidae</taxon>
        <taxon>Sordariales</taxon>
        <taxon>Chaetomiaceae</taxon>
        <taxon>Staphylotrichum</taxon>
    </lineage>
</organism>
<accession>A0AAN6MT48</accession>
<dbReference type="InterPro" id="IPR003781">
    <property type="entry name" value="CoA-bd"/>
</dbReference>
<gene>
    <name evidence="2" type="ORF">C8A05DRAFT_30203</name>
</gene>
<comment type="caution">
    <text evidence="2">The sequence shown here is derived from an EMBL/GenBank/DDBJ whole genome shotgun (WGS) entry which is preliminary data.</text>
</comment>
<dbReference type="SUPFAM" id="SSF51735">
    <property type="entry name" value="NAD(P)-binding Rossmann-fold domains"/>
    <property type="match status" value="1"/>
</dbReference>
<dbReference type="Gene3D" id="3.40.50.720">
    <property type="entry name" value="NAD(P)-binding Rossmann-like Domain"/>
    <property type="match status" value="1"/>
</dbReference>
<evidence type="ECO:0000313" key="3">
    <source>
        <dbReference type="Proteomes" id="UP001303889"/>
    </source>
</evidence>
<dbReference type="EMBL" id="MU855340">
    <property type="protein sequence ID" value="KAK3905966.1"/>
    <property type="molecule type" value="Genomic_DNA"/>
</dbReference>
<dbReference type="SMART" id="SM00881">
    <property type="entry name" value="CoA_binding"/>
    <property type="match status" value="1"/>
</dbReference>
<evidence type="ECO:0000259" key="1">
    <source>
        <dbReference type="SMART" id="SM00881"/>
    </source>
</evidence>
<dbReference type="Pfam" id="PF13380">
    <property type="entry name" value="CoA_binding_2"/>
    <property type="match status" value="1"/>
</dbReference>